<comment type="subcellular location">
    <subcellularLocation>
        <location evidence="1">Membrane</location>
        <topology evidence="1">Multi-pass membrane protein</topology>
    </subcellularLocation>
</comment>
<dbReference type="GeneID" id="106459988"/>
<evidence type="ECO:0000256" key="7">
    <source>
        <dbReference type="SAM" id="Phobius"/>
    </source>
</evidence>
<evidence type="ECO:0000313" key="9">
    <source>
        <dbReference type="Proteomes" id="UP000694941"/>
    </source>
</evidence>
<feature type="transmembrane region" description="Helical" evidence="7">
    <location>
        <begin position="220"/>
        <end position="242"/>
    </location>
</feature>
<evidence type="ECO:0000256" key="5">
    <source>
        <dbReference type="ARBA" id="ARBA00023136"/>
    </source>
</evidence>
<organism evidence="9 11">
    <name type="scientific">Limulus polyphemus</name>
    <name type="common">Atlantic horseshoe crab</name>
    <dbReference type="NCBI Taxonomy" id="6850"/>
    <lineage>
        <taxon>Eukaryota</taxon>
        <taxon>Metazoa</taxon>
        <taxon>Ecdysozoa</taxon>
        <taxon>Arthropoda</taxon>
        <taxon>Chelicerata</taxon>
        <taxon>Merostomata</taxon>
        <taxon>Xiphosura</taxon>
        <taxon>Limulidae</taxon>
        <taxon>Limulus</taxon>
    </lineage>
</organism>
<dbReference type="PANTHER" id="PTHR21229">
    <property type="entry name" value="LUNG SEVEN TRANSMEMBRANE RECEPTOR"/>
    <property type="match status" value="1"/>
</dbReference>
<proteinExistence type="predicted"/>
<evidence type="ECO:0000313" key="10">
    <source>
        <dbReference type="RefSeq" id="XP_013775120.1"/>
    </source>
</evidence>
<evidence type="ECO:0000256" key="6">
    <source>
        <dbReference type="SAM" id="MobiDB-lite"/>
    </source>
</evidence>
<protein>
    <submittedName>
        <fullName evidence="10 11">Protein GPR107-like</fullName>
    </submittedName>
</protein>
<feature type="compositionally biased region" description="Basic and acidic residues" evidence="6">
    <location>
        <begin position="368"/>
        <end position="377"/>
    </location>
</feature>
<feature type="region of interest" description="Disordered" evidence="6">
    <location>
        <begin position="354"/>
        <end position="377"/>
    </location>
</feature>
<feature type="transmembrane region" description="Helical" evidence="7">
    <location>
        <begin position="190"/>
        <end position="208"/>
    </location>
</feature>
<gene>
    <name evidence="10 11" type="primary">LOC106459988</name>
</gene>
<feature type="transmembrane region" description="Helical" evidence="7">
    <location>
        <begin position="117"/>
        <end position="140"/>
    </location>
</feature>
<feature type="transmembrane region" description="Helical" evidence="7">
    <location>
        <begin position="152"/>
        <end position="178"/>
    </location>
</feature>
<reference evidence="10 11" key="1">
    <citation type="submission" date="2025-05" db="UniProtKB">
        <authorList>
            <consortium name="RefSeq"/>
        </authorList>
    </citation>
    <scope>IDENTIFICATION</scope>
    <source>
        <tissue evidence="10 11">Muscle</tissue>
    </source>
</reference>
<feature type="transmembrane region" description="Helical" evidence="7">
    <location>
        <begin position="270"/>
        <end position="290"/>
    </location>
</feature>
<feature type="transmembrane region" description="Helical" evidence="7">
    <location>
        <begin position="86"/>
        <end position="105"/>
    </location>
</feature>
<name>A0ABM1B5B9_LIMPO</name>
<evidence type="ECO:0000256" key="1">
    <source>
        <dbReference type="ARBA" id="ARBA00004141"/>
    </source>
</evidence>
<keyword evidence="9" id="KW-1185">Reference proteome</keyword>
<evidence type="ECO:0000256" key="4">
    <source>
        <dbReference type="ARBA" id="ARBA00022989"/>
    </source>
</evidence>
<evidence type="ECO:0000313" key="11">
    <source>
        <dbReference type="RefSeq" id="XP_013775121.1"/>
    </source>
</evidence>
<dbReference type="PANTHER" id="PTHR21229:SF2">
    <property type="entry name" value="RE59932P"/>
    <property type="match status" value="1"/>
</dbReference>
<evidence type="ECO:0000256" key="2">
    <source>
        <dbReference type="ARBA" id="ARBA00022692"/>
    </source>
</evidence>
<keyword evidence="5 7" id="KW-0472">Membrane</keyword>
<dbReference type="InterPro" id="IPR053937">
    <property type="entry name" value="GOST_TM"/>
</dbReference>
<feature type="domain" description="GOST seven transmembrane" evidence="8">
    <location>
        <begin position="82"/>
        <end position="325"/>
    </location>
</feature>
<dbReference type="Pfam" id="PF06814">
    <property type="entry name" value="GOST_TM"/>
    <property type="match status" value="1"/>
</dbReference>
<evidence type="ECO:0000259" key="8">
    <source>
        <dbReference type="Pfam" id="PF06814"/>
    </source>
</evidence>
<keyword evidence="3" id="KW-0732">Signal</keyword>
<dbReference type="RefSeq" id="XP_013775121.1">
    <property type="nucleotide sequence ID" value="XM_013919667.2"/>
</dbReference>
<keyword evidence="2 7" id="KW-0812">Transmembrane</keyword>
<evidence type="ECO:0000256" key="3">
    <source>
        <dbReference type="ARBA" id="ARBA00022729"/>
    </source>
</evidence>
<dbReference type="Proteomes" id="UP000694941">
    <property type="component" value="Unplaced"/>
</dbReference>
<sequence>MGKNIQRNDCSAPVLIPINKTGNVYSFQFFVLIGEDIHKGLYSLYFHNCANYQLRDQSTVVNLTMVITEENRGIYLSAGEIPLPQLYFGLSLVFFSLGCFWIYVIRKKKEEAFKIHYLMGLLVFLKSFSLLFHGINYYFIAREGFHIEAWAVLFYITHLLKGALLFVTLVLIGTGWTFIKHIFTDKEKKMFIIVIPLQVLANVAEIIMEESEEGEAQHSTWREVFILVDLLCCGAILFPIVWSIRHLREASQTDGKAAVNLQKLKLFRHFYIMIVCYIYFTRIIVYLLKITLPFQYEWLDEFFKEGATLTFFILTGYNFRPTLRNPYFRLSQDDPDLEMEEVVTKTGLTEGISKTVESRNHGGNSRISQREISHEDD</sequence>
<accession>A0ABM1B5B9</accession>
<dbReference type="RefSeq" id="XP_013775120.1">
    <property type="nucleotide sequence ID" value="XM_013919666.2"/>
</dbReference>
<keyword evidence="4 7" id="KW-1133">Transmembrane helix</keyword>
<dbReference type="InterPro" id="IPR009637">
    <property type="entry name" value="GPR107/GPR108-like"/>
</dbReference>